<sequence length="417" mass="44222">MKQGRLAACVASIAALAMLSACGGGGFSEGNAEVNDADDLTSDASKPMTVMIWSSSDAEDNAVKDAVAAWAKKSGHKTSVVVSSDIGQQLSQGFASGSPADVFYLSPELVAGYASNGSLLAYGDLLKDKDDYYSNILQSFTYNGKLYGAPKDVSTLQLVINTDMWQEAGLTDADYPTSWDDLERVAQKLTTSDHVGLTMSGEFARIGVFMEQAGGGLVSDDGTKAIANSEGSIAGLAEVKKMLNNGSAKFADDLNAGWGGEAFGLGKAAMSIEGNWLTGSMKKDYPNINYKFVPLPEGPSGKKTLLFTNAWGIAADSPNQKDSLNLVEYLTSKDTVMSFSEAFGVMPAKKSLTDEWKQRYPDLTPFADALDYAVGVPNNKDISTVISDFNSQVGSLKDGDVKAILDKTQKNLEAIVK</sequence>
<dbReference type="PANTHER" id="PTHR30061">
    <property type="entry name" value="MALTOSE-BINDING PERIPLASMIC PROTEIN"/>
    <property type="match status" value="1"/>
</dbReference>
<dbReference type="SUPFAM" id="SSF53850">
    <property type="entry name" value="Periplasmic binding protein-like II"/>
    <property type="match status" value="1"/>
</dbReference>
<evidence type="ECO:0000313" key="5">
    <source>
        <dbReference type="EMBL" id="NMM98453.1"/>
    </source>
</evidence>
<feature type="chain" id="PRO_5031140567" evidence="4">
    <location>
        <begin position="24"/>
        <end position="417"/>
    </location>
</feature>
<dbReference type="GO" id="GO:0015768">
    <property type="term" value="P:maltose transport"/>
    <property type="evidence" value="ECO:0007669"/>
    <property type="project" value="TreeGrafter"/>
</dbReference>
<dbReference type="RefSeq" id="WP_169241172.1">
    <property type="nucleotide sequence ID" value="NZ_JAAIIG010000005.1"/>
</dbReference>
<evidence type="ECO:0000256" key="3">
    <source>
        <dbReference type="ARBA" id="ARBA00022729"/>
    </source>
</evidence>
<dbReference type="InterPro" id="IPR006059">
    <property type="entry name" value="SBP"/>
</dbReference>
<evidence type="ECO:0000256" key="2">
    <source>
        <dbReference type="ARBA" id="ARBA00022448"/>
    </source>
</evidence>
<dbReference type="PROSITE" id="PS51257">
    <property type="entry name" value="PROKAR_LIPOPROTEIN"/>
    <property type="match status" value="1"/>
</dbReference>
<evidence type="ECO:0000256" key="1">
    <source>
        <dbReference type="ARBA" id="ARBA00008520"/>
    </source>
</evidence>
<dbReference type="Gene3D" id="3.40.190.10">
    <property type="entry name" value="Periplasmic binding protein-like II"/>
    <property type="match status" value="1"/>
</dbReference>
<dbReference type="GO" id="GO:1901982">
    <property type="term" value="F:maltose binding"/>
    <property type="evidence" value="ECO:0007669"/>
    <property type="project" value="TreeGrafter"/>
</dbReference>
<protein>
    <submittedName>
        <fullName evidence="5">Sugar ABC transporter substrate-binding protein</fullName>
    </submittedName>
</protein>
<feature type="signal peptide" evidence="4">
    <location>
        <begin position="1"/>
        <end position="23"/>
    </location>
</feature>
<comment type="similarity">
    <text evidence="1">Belongs to the bacterial solute-binding protein 1 family.</text>
</comment>
<accession>A0A7Y0EXX5</accession>
<dbReference type="GO" id="GO:0042956">
    <property type="term" value="P:maltodextrin transmembrane transport"/>
    <property type="evidence" value="ECO:0007669"/>
    <property type="project" value="TreeGrafter"/>
</dbReference>
<keyword evidence="2" id="KW-0813">Transport</keyword>
<evidence type="ECO:0000313" key="6">
    <source>
        <dbReference type="Proteomes" id="UP000543419"/>
    </source>
</evidence>
<name>A0A7Y0EXX5_9BIFI</name>
<gene>
    <name evidence="5" type="ORF">G1C97_1405</name>
</gene>
<comment type="caution">
    <text evidence="5">The sequence shown here is derived from an EMBL/GenBank/DDBJ whole genome shotgun (WGS) entry which is preliminary data.</text>
</comment>
<dbReference type="GO" id="GO:0055052">
    <property type="term" value="C:ATP-binding cassette (ABC) transporter complex, substrate-binding subunit-containing"/>
    <property type="evidence" value="ECO:0007669"/>
    <property type="project" value="TreeGrafter"/>
</dbReference>
<keyword evidence="6" id="KW-1185">Reference proteome</keyword>
<dbReference type="Proteomes" id="UP000543419">
    <property type="component" value="Unassembled WGS sequence"/>
</dbReference>
<dbReference type="PANTHER" id="PTHR30061:SF50">
    <property type="entry name" value="MALTOSE_MALTODEXTRIN-BINDING PERIPLASMIC PROTEIN"/>
    <property type="match status" value="1"/>
</dbReference>
<reference evidence="5 6" key="1">
    <citation type="submission" date="2020-02" db="EMBL/GenBank/DDBJ databases">
        <title>Characterization of phylogenetic diversity of novel bifidobacterial species isolated in Czech ZOOs.</title>
        <authorList>
            <person name="Lugli G.A."/>
            <person name="Vera N.B."/>
            <person name="Ventura M."/>
        </authorList>
    </citation>
    <scope>NUCLEOTIDE SEQUENCE [LARGE SCALE GENOMIC DNA]</scope>
    <source>
        <strain evidence="5 6">DSM 109959</strain>
    </source>
</reference>
<dbReference type="Pfam" id="PF13416">
    <property type="entry name" value="SBP_bac_8"/>
    <property type="match status" value="1"/>
</dbReference>
<dbReference type="AlphaFoldDB" id="A0A7Y0EXX5"/>
<organism evidence="5 6">
    <name type="scientific">Bifidobacterium olomucense</name>
    <dbReference type="NCBI Taxonomy" id="2675324"/>
    <lineage>
        <taxon>Bacteria</taxon>
        <taxon>Bacillati</taxon>
        <taxon>Actinomycetota</taxon>
        <taxon>Actinomycetes</taxon>
        <taxon>Bifidobacteriales</taxon>
        <taxon>Bifidobacteriaceae</taxon>
        <taxon>Bifidobacterium</taxon>
    </lineage>
</organism>
<dbReference type="EMBL" id="JAAIIG010000005">
    <property type="protein sequence ID" value="NMM98453.1"/>
    <property type="molecule type" value="Genomic_DNA"/>
</dbReference>
<evidence type="ECO:0000256" key="4">
    <source>
        <dbReference type="SAM" id="SignalP"/>
    </source>
</evidence>
<proteinExistence type="inferred from homology"/>
<keyword evidence="3 4" id="KW-0732">Signal</keyword>